<keyword evidence="1" id="KW-1015">Disulfide bond</keyword>
<name>A0ABR2LXV6_9ASPA</name>
<dbReference type="InterPro" id="IPR035427">
    <property type="entry name" value="Tim10-like_dom_sf"/>
</dbReference>
<keyword evidence="1" id="KW-0472">Membrane</keyword>
<keyword evidence="4" id="KW-1185">Reference proteome</keyword>
<evidence type="ECO:0000259" key="2">
    <source>
        <dbReference type="Pfam" id="PF02953"/>
    </source>
</evidence>
<keyword evidence="1" id="KW-0999">Mitochondrion inner membrane</keyword>
<evidence type="ECO:0000256" key="1">
    <source>
        <dbReference type="RuleBase" id="RU367043"/>
    </source>
</evidence>
<dbReference type="Pfam" id="PF02953">
    <property type="entry name" value="zf-Tim10_DDP"/>
    <property type="match status" value="1"/>
</dbReference>
<keyword evidence="1" id="KW-0496">Mitochondrion</keyword>
<keyword evidence="1" id="KW-0653">Protein transport</keyword>
<comment type="subunit">
    <text evidence="1">Heterohexamer.</text>
</comment>
<keyword evidence="1" id="KW-0143">Chaperone</keyword>
<dbReference type="InterPro" id="IPR004217">
    <property type="entry name" value="Tim10-like"/>
</dbReference>
<reference evidence="3 4" key="1">
    <citation type="journal article" date="2022" name="Nat. Plants">
        <title>Genomes of leafy and leafless Platanthera orchids illuminate the evolution of mycoheterotrophy.</title>
        <authorList>
            <person name="Li M.H."/>
            <person name="Liu K.W."/>
            <person name="Li Z."/>
            <person name="Lu H.C."/>
            <person name="Ye Q.L."/>
            <person name="Zhang D."/>
            <person name="Wang J.Y."/>
            <person name="Li Y.F."/>
            <person name="Zhong Z.M."/>
            <person name="Liu X."/>
            <person name="Yu X."/>
            <person name="Liu D.K."/>
            <person name="Tu X.D."/>
            <person name="Liu B."/>
            <person name="Hao Y."/>
            <person name="Liao X.Y."/>
            <person name="Jiang Y.T."/>
            <person name="Sun W.H."/>
            <person name="Chen J."/>
            <person name="Chen Y.Q."/>
            <person name="Ai Y."/>
            <person name="Zhai J.W."/>
            <person name="Wu S.S."/>
            <person name="Zhou Z."/>
            <person name="Hsiao Y.Y."/>
            <person name="Wu W.L."/>
            <person name="Chen Y.Y."/>
            <person name="Lin Y.F."/>
            <person name="Hsu J.L."/>
            <person name="Li C.Y."/>
            <person name="Wang Z.W."/>
            <person name="Zhao X."/>
            <person name="Zhong W.Y."/>
            <person name="Ma X.K."/>
            <person name="Ma L."/>
            <person name="Huang J."/>
            <person name="Chen G.Z."/>
            <person name="Huang M.Z."/>
            <person name="Huang L."/>
            <person name="Peng D.H."/>
            <person name="Luo Y.B."/>
            <person name="Zou S.Q."/>
            <person name="Chen S.P."/>
            <person name="Lan S."/>
            <person name="Tsai W.C."/>
            <person name="Van de Peer Y."/>
            <person name="Liu Z.J."/>
        </authorList>
    </citation>
    <scope>NUCLEOTIDE SEQUENCE [LARGE SCALE GENOMIC DNA]</scope>
    <source>
        <strain evidence="3">Lor288</strain>
    </source>
</reference>
<dbReference type="EMBL" id="JBBWWR010000014">
    <property type="protein sequence ID" value="KAK8953564.1"/>
    <property type="molecule type" value="Genomic_DNA"/>
</dbReference>
<comment type="domain">
    <text evidence="1">The twin CX3C motif contains 4 conserved Cys residues that form 2 disulfide bonds in the mitochondrial intermembrane space.</text>
</comment>
<keyword evidence="1" id="KW-0813">Transport</keyword>
<evidence type="ECO:0000313" key="4">
    <source>
        <dbReference type="Proteomes" id="UP001412067"/>
    </source>
</evidence>
<sequence>MISELVGKLTNVCWDKCITSNPGSKFSSGETACLTNCAQRYMDMSIIIMKRFQSMQWDKLSSAPRLPPTPKAHFFPFDASTVPQAGDLLLSARLSQLQTALLIITASIVC</sequence>
<comment type="caution">
    <text evidence="3">The sequence shown here is derived from an EMBL/GenBank/DDBJ whole genome shotgun (WGS) entry which is preliminary data.</text>
</comment>
<dbReference type="Gene3D" id="1.10.287.810">
    <property type="entry name" value="Mitochondrial import inner membrane translocase subunit tim13 like domains"/>
    <property type="match status" value="1"/>
</dbReference>
<evidence type="ECO:0000313" key="3">
    <source>
        <dbReference type="EMBL" id="KAK8953564.1"/>
    </source>
</evidence>
<gene>
    <name evidence="3" type="primary">TIM8</name>
    <name evidence="3" type="ORF">KSP40_PGU005530</name>
</gene>
<comment type="subcellular location">
    <subcellularLocation>
        <location evidence="1">Mitochondrion inner membrane</location>
        <topology evidence="1">Peripheral membrane protein</topology>
        <orientation evidence="1">Intermembrane side</orientation>
    </subcellularLocation>
</comment>
<proteinExistence type="inferred from homology"/>
<protein>
    <recommendedName>
        <fullName evidence="1">Mitochondrial import inner membrane translocase subunit</fullName>
    </recommendedName>
</protein>
<feature type="domain" description="Tim10-like" evidence="2">
    <location>
        <begin position="1"/>
        <end position="54"/>
    </location>
</feature>
<dbReference type="SUPFAM" id="SSF144122">
    <property type="entry name" value="Tim10-like"/>
    <property type="match status" value="1"/>
</dbReference>
<comment type="function">
    <text evidence="1">Mitochondrial intermembrane chaperone that participates in the import and insertion of some multi-pass transmembrane proteins into the mitochondrial inner membrane. Also required for the transfer of beta-barrel precursors from the TOM complex to the sorting and assembly machinery (SAM complex) of the outer membrane. Acts as a chaperone-like protein that protects the hydrophobic precursors from aggregation and guide them through the mitochondrial intermembrane space.</text>
</comment>
<keyword evidence="1" id="KW-0811">Translocation</keyword>
<organism evidence="3 4">
    <name type="scientific">Platanthera guangdongensis</name>
    <dbReference type="NCBI Taxonomy" id="2320717"/>
    <lineage>
        <taxon>Eukaryota</taxon>
        <taxon>Viridiplantae</taxon>
        <taxon>Streptophyta</taxon>
        <taxon>Embryophyta</taxon>
        <taxon>Tracheophyta</taxon>
        <taxon>Spermatophyta</taxon>
        <taxon>Magnoliopsida</taxon>
        <taxon>Liliopsida</taxon>
        <taxon>Asparagales</taxon>
        <taxon>Orchidaceae</taxon>
        <taxon>Orchidoideae</taxon>
        <taxon>Orchideae</taxon>
        <taxon>Orchidinae</taxon>
        <taxon>Platanthera</taxon>
    </lineage>
</organism>
<dbReference type="Proteomes" id="UP001412067">
    <property type="component" value="Unassembled WGS sequence"/>
</dbReference>
<accession>A0ABR2LXV6</accession>
<comment type="similarity">
    <text evidence="1">Belongs to the small Tim family.</text>
</comment>